<dbReference type="EMBL" id="PFBG01000032">
    <property type="protein sequence ID" value="PIR85722.1"/>
    <property type="molecule type" value="Genomic_DNA"/>
</dbReference>
<reference evidence="2" key="1">
    <citation type="submission" date="2017-09" db="EMBL/GenBank/DDBJ databases">
        <title>Depth-based differentiation of microbial function through sediment-hosted aquifers and enrichment of novel symbionts in the deep terrestrial subsurface.</title>
        <authorList>
            <person name="Probst A.J."/>
            <person name="Ladd B."/>
            <person name="Jarett J.K."/>
            <person name="Geller-Mcgrath D.E."/>
            <person name="Sieber C.M.K."/>
            <person name="Emerson J.B."/>
            <person name="Anantharaman K."/>
            <person name="Thomas B.C."/>
            <person name="Malmstrom R."/>
            <person name="Stieglmeier M."/>
            <person name="Klingl A."/>
            <person name="Woyke T."/>
            <person name="Ryan C.M."/>
            <person name="Banfield J.F."/>
        </authorList>
    </citation>
    <scope>NUCLEOTIDE SEQUENCE [LARGE SCALE GENOMIC DNA]</scope>
</reference>
<evidence type="ECO:0000313" key="2">
    <source>
        <dbReference type="Proteomes" id="UP000229612"/>
    </source>
</evidence>
<proteinExistence type="predicted"/>
<protein>
    <submittedName>
        <fullName evidence="1">Uncharacterized protein</fullName>
    </submittedName>
</protein>
<dbReference type="AlphaFoldDB" id="A0A2H0UH45"/>
<sequence length="74" mass="8278">MVSPLLSKNGVINLSVKADDVSTLIDSELVVEVDVVLFFLEMLHRLILHSALYTFNPGLTKLLYIVIFFNSVLV</sequence>
<dbReference type="Proteomes" id="UP000229612">
    <property type="component" value="Unassembled WGS sequence"/>
</dbReference>
<name>A0A2H0UH45_9BACT</name>
<comment type="caution">
    <text evidence="1">The sequence shown here is derived from an EMBL/GenBank/DDBJ whole genome shotgun (WGS) entry which is preliminary data.</text>
</comment>
<organism evidence="1 2">
    <name type="scientific">Candidatus Kaiserbacteria bacterium CG10_big_fil_rev_8_21_14_0_10_44_10</name>
    <dbReference type="NCBI Taxonomy" id="1974606"/>
    <lineage>
        <taxon>Bacteria</taxon>
        <taxon>Candidatus Kaiseribacteriota</taxon>
    </lineage>
</organism>
<gene>
    <name evidence="1" type="ORF">COU14_02845</name>
</gene>
<evidence type="ECO:0000313" key="1">
    <source>
        <dbReference type="EMBL" id="PIR85722.1"/>
    </source>
</evidence>
<accession>A0A2H0UH45</accession>